<dbReference type="SUPFAM" id="SSF69304">
    <property type="entry name" value="Tricorn protease N-terminal domain"/>
    <property type="match status" value="1"/>
</dbReference>
<evidence type="ECO:0000313" key="3">
    <source>
        <dbReference type="EMBL" id="MDT0613661.1"/>
    </source>
</evidence>
<dbReference type="InterPro" id="IPR013517">
    <property type="entry name" value="FG-GAP"/>
</dbReference>
<gene>
    <name evidence="3" type="ORF">RM812_26055</name>
</gene>
<dbReference type="Pfam" id="PF13517">
    <property type="entry name" value="FG-GAP_3"/>
    <property type="match status" value="2"/>
</dbReference>
<evidence type="ECO:0000256" key="2">
    <source>
        <dbReference type="SAM" id="SignalP"/>
    </source>
</evidence>
<dbReference type="EMBL" id="JAVRFH010000030">
    <property type="protein sequence ID" value="MDT0613661.1"/>
    <property type="molecule type" value="Genomic_DNA"/>
</dbReference>
<dbReference type="InterPro" id="IPR028994">
    <property type="entry name" value="Integrin_alpha_N"/>
</dbReference>
<dbReference type="PROSITE" id="PS51318">
    <property type="entry name" value="TAT"/>
    <property type="match status" value="1"/>
</dbReference>
<sequence length="742" mass="77324">MSHVRPSRRRLAVAVTAVLAVTAGLTGMTVQAQAAPSATAPATAPRLASESVVPFPAGRRIVGVTESGYLTKDPSVTAHSWVRASDGAVTELPDDLAVASTGAGDLVAMSNGSEAWLEDVSTGEQPVRIRLRTGGGTGVYEGAAGRALFSTVSRADGGIDLRMHTADDATSTVAAFPPGVHAVSVSAGTSAHALLTYRTPAGEIGAPWALIDLATGTITETGRREYLGSEGVAVSSTHVVWVEHRPTGISAVVRTRATGEQHRIPLGEGWVGNLRIGLQGDYLVYGLPNGLTAQTSDPMFALTAHNLRTGTETKLLDHVTSLATAPNGVLHVRGGTVAHGEGLYRIAPGTGGGAPSASLVASTGEPTGLALVGHDVPEVIDLSRGGSGRNLTWTLSRKNAIPTATLRHVRTGKTAKLRLTRSESSSYTSRWSGDLDGSPVTAYNGDYVWEFSASPVNGIGPTLTASGTFKVVRSPAAPHDFNDNGSPDVLARDTSGRLWRSDSRFVVWDDSGSQLTEGENKLLGGGWNAYDQIEATGNIGGATTGDLVARDKAGVLWIYLGKGDGTFTTRARIGAGWNIYDKIAAGSDLTNDGRPDLLATDKSGVLWLYKGTGDWRAPFAARARIGAGWDIYNQLTATGDIGGAASGDLVARDKAGVLWIYLGKGDGTFATRTRIGGGWNAYLETVGIGDANHDGHPDLIAYTGSYGTYFYAGTGNWRTPFVGRQGAALLRTNPNPPYTAIS</sequence>
<organism evidence="3 4">
    <name type="scientific">Streptomyces lancefieldiae</name>
    <dbReference type="NCBI Taxonomy" id="3075520"/>
    <lineage>
        <taxon>Bacteria</taxon>
        <taxon>Bacillati</taxon>
        <taxon>Actinomycetota</taxon>
        <taxon>Actinomycetes</taxon>
        <taxon>Kitasatosporales</taxon>
        <taxon>Streptomycetaceae</taxon>
        <taxon>Streptomyces</taxon>
    </lineage>
</organism>
<keyword evidence="4" id="KW-1185">Reference proteome</keyword>
<dbReference type="Proteomes" id="UP001180724">
    <property type="component" value="Unassembled WGS sequence"/>
</dbReference>
<feature type="signal peptide" evidence="2">
    <location>
        <begin position="1"/>
        <end position="34"/>
    </location>
</feature>
<evidence type="ECO:0000313" key="4">
    <source>
        <dbReference type="Proteomes" id="UP001180724"/>
    </source>
</evidence>
<name>A0ABU3AU07_9ACTN</name>
<protein>
    <submittedName>
        <fullName evidence="3">VCBS repeat-containing protein</fullName>
    </submittedName>
</protein>
<dbReference type="InterPro" id="IPR006311">
    <property type="entry name" value="TAT_signal"/>
</dbReference>
<keyword evidence="1 2" id="KW-0732">Signal</keyword>
<evidence type="ECO:0000256" key="1">
    <source>
        <dbReference type="ARBA" id="ARBA00022729"/>
    </source>
</evidence>
<dbReference type="RefSeq" id="WP_311576659.1">
    <property type="nucleotide sequence ID" value="NZ_JAVRFH010000030.1"/>
</dbReference>
<feature type="chain" id="PRO_5047336881" evidence="2">
    <location>
        <begin position="35"/>
        <end position="742"/>
    </location>
</feature>
<proteinExistence type="predicted"/>
<dbReference type="SUPFAM" id="SSF69318">
    <property type="entry name" value="Integrin alpha N-terminal domain"/>
    <property type="match status" value="1"/>
</dbReference>
<accession>A0ABU3AU07</accession>
<comment type="caution">
    <text evidence="3">The sequence shown here is derived from an EMBL/GenBank/DDBJ whole genome shotgun (WGS) entry which is preliminary data.</text>
</comment>
<reference evidence="3" key="1">
    <citation type="submission" date="2024-05" db="EMBL/GenBank/DDBJ databases">
        <title>30 novel species of actinomycetes from the DSMZ collection.</title>
        <authorList>
            <person name="Nouioui I."/>
        </authorList>
    </citation>
    <scope>NUCLEOTIDE SEQUENCE</scope>
    <source>
        <strain evidence="3">DSM 40712</strain>
    </source>
</reference>